<reference evidence="3" key="1">
    <citation type="submission" date="2016-06" db="UniProtKB">
        <authorList>
            <consortium name="WormBaseParasite"/>
        </authorList>
    </citation>
    <scope>IDENTIFICATION</scope>
</reference>
<dbReference type="EMBL" id="UYSU01039740">
    <property type="protein sequence ID" value="VDM01640.1"/>
    <property type="molecule type" value="Genomic_DNA"/>
</dbReference>
<protein>
    <submittedName>
        <fullName evidence="3">Transcription repressor</fullName>
    </submittedName>
</protein>
<accession>A0A183TFK6</accession>
<dbReference type="AlphaFoldDB" id="A0A183TFK6"/>
<gene>
    <name evidence="1" type="ORF">SSLN_LOCUS15254</name>
</gene>
<evidence type="ECO:0000313" key="2">
    <source>
        <dbReference type="Proteomes" id="UP000275846"/>
    </source>
</evidence>
<name>A0A183TFK6_SCHSO</name>
<dbReference type="WBParaSite" id="SSLN_0001582501-mRNA-1">
    <property type="protein sequence ID" value="SSLN_0001582501-mRNA-1"/>
    <property type="gene ID" value="SSLN_0001582501"/>
</dbReference>
<sequence length="143" mass="15445">MLGWRISPNVPSEVAEMQPPLPSGHANGTILVYGTACTIDGVIEELFAATSDIFDIQLISSSAEEISESESSYDKLEEEVRCHDDVDESDGYISLIFSNNHNAVSQEALLLFEYLDSLIKVLQANTTMGCSGILPICCGVISV</sequence>
<dbReference type="Proteomes" id="UP000275846">
    <property type="component" value="Unassembled WGS sequence"/>
</dbReference>
<evidence type="ECO:0000313" key="1">
    <source>
        <dbReference type="EMBL" id="VDM01640.1"/>
    </source>
</evidence>
<proteinExistence type="predicted"/>
<keyword evidence="2" id="KW-1185">Reference proteome</keyword>
<organism evidence="3">
    <name type="scientific">Schistocephalus solidus</name>
    <name type="common">Tapeworm</name>
    <dbReference type="NCBI Taxonomy" id="70667"/>
    <lineage>
        <taxon>Eukaryota</taxon>
        <taxon>Metazoa</taxon>
        <taxon>Spiralia</taxon>
        <taxon>Lophotrochozoa</taxon>
        <taxon>Platyhelminthes</taxon>
        <taxon>Cestoda</taxon>
        <taxon>Eucestoda</taxon>
        <taxon>Diphyllobothriidea</taxon>
        <taxon>Diphyllobothriidae</taxon>
        <taxon>Schistocephalus</taxon>
    </lineage>
</organism>
<reference evidence="1 2" key="2">
    <citation type="submission" date="2018-11" db="EMBL/GenBank/DDBJ databases">
        <authorList>
            <consortium name="Pathogen Informatics"/>
        </authorList>
    </citation>
    <scope>NUCLEOTIDE SEQUENCE [LARGE SCALE GENOMIC DNA]</scope>
    <source>
        <strain evidence="1 2">NST_G2</strain>
    </source>
</reference>
<evidence type="ECO:0000313" key="3">
    <source>
        <dbReference type="WBParaSite" id="SSLN_0001582501-mRNA-1"/>
    </source>
</evidence>